<dbReference type="GO" id="GO:0000271">
    <property type="term" value="P:polysaccharide biosynthetic process"/>
    <property type="evidence" value="ECO:0007669"/>
    <property type="project" value="TreeGrafter"/>
</dbReference>
<dbReference type="KEGG" id="pxv:FXF36_08420"/>
<dbReference type="RefSeq" id="WP_151623337.1">
    <property type="nucleotide sequence ID" value="NZ_CP043028.1"/>
</dbReference>
<dbReference type="InterPro" id="IPR002656">
    <property type="entry name" value="Acyl_transf_3_dom"/>
</dbReference>
<protein>
    <submittedName>
        <fullName evidence="3">Acyltransferase</fullName>
    </submittedName>
</protein>
<dbReference type="PANTHER" id="PTHR23028:SF53">
    <property type="entry name" value="ACYL_TRANSF_3 DOMAIN-CONTAINING PROTEIN"/>
    <property type="match status" value="1"/>
</dbReference>
<accession>A0A5P6VR93</accession>
<evidence type="ECO:0000313" key="4">
    <source>
        <dbReference type="Proteomes" id="UP000327030"/>
    </source>
</evidence>
<feature type="transmembrane region" description="Helical" evidence="1">
    <location>
        <begin position="171"/>
        <end position="189"/>
    </location>
</feature>
<dbReference type="PANTHER" id="PTHR23028">
    <property type="entry name" value="ACETYLTRANSFERASE"/>
    <property type="match status" value="1"/>
</dbReference>
<dbReference type="EMBL" id="CP043028">
    <property type="protein sequence ID" value="QFJ54878.1"/>
    <property type="molecule type" value="Genomic_DNA"/>
</dbReference>
<feature type="transmembrane region" description="Helical" evidence="1">
    <location>
        <begin position="263"/>
        <end position="283"/>
    </location>
</feature>
<evidence type="ECO:0000259" key="2">
    <source>
        <dbReference type="Pfam" id="PF01757"/>
    </source>
</evidence>
<feature type="transmembrane region" description="Helical" evidence="1">
    <location>
        <begin position="147"/>
        <end position="164"/>
    </location>
</feature>
<evidence type="ECO:0000313" key="3">
    <source>
        <dbReference type="EMBL" id="QFJ54878.1"/>
    </source>
</evidence>
<feature type="transmembrane region" description="Helical" evidence="1">
    <location>
        <begin position="326"/>
        <end position="344"/>
    </location>
</feature>
<dbReference type="GO" id="GO:0016747">
    <property type="term" value="F:acyltransferase activity, transferring groups other than amino-acyl groups"/>
    <property type="evidence" value="ECO:0007669"/>
    <property type="project" value="InterPro"/>
</dbReference>
<keyword evidence="3" id="KW-0808">Transferase</keyword>
<dbReference type="AlphaFoldDB" id="A0A5P6VR93"/>
<organism evidence="3 4">
    <name type="scientific">Pseudobutyrivibrio xylanivorans</name>
    <dbReference type="NCBI Taxonomy" id="185007"/>
    <lineage>
        <taxon>Bacteria</taxon>
        <taxon>Bacillati</taxon>
        <taxon>Bacillota</taxon>
        <taxon>Clostridia</taxon>
        <taxon>Lachnospirales</taxon>
        <taxon>Lachnospiraceae</taxon>
        <taxon>Pseudobutyrivibrio</taxon>
    </lineage>
</organism>
<evidence type="ECO:0000256" key="1">
    <source>
        <dbReference type="SAM" id="Phobius"/>
    </source>
</evidence>
<keyword evidence="1" id="KW-0472">Membrane</keyword>
<sequence length="368" mass="42491">MTKPKKNGRVEFLRFIFALAILFFHIHKRFADGGVIEIGNTGFNFFSRGYIGVEFFFLVSGYLLAAGAYAKREQSTEFIGTETALMMKKKFWNIFPYHLFAIILTIIANAYFLEKTAIDRYHYVIDSWASIFFLQVFGFDSNWVNKLTWYIDVWLMVTFIFYPLLRKHYDIFVKIICPLLALFILGYMAHEYDSVAGVDGWTGMFYKCFLRGLSEMSLGCCTYSLTRQFSRYNFSKAGKILLAILEVVCYLIAFNYACTEVDVNYSYPVIFVLWVGVTLSFSDINPCHETFDKPIFGWLGKVSLMIYLNQFYAIRLVQELMADSSFAVKAVMCTVITFAGAFACDKVVGWFNKNKPFSKLIFNDSRGE</sequence>
<proteinExistence type="predicted"/>
<feature type="transmembrane region" description="Helical" evidence="1">
    <location>
        <begin position="12"/>
        <end position="30"/>
    </location>
</feature>
<dbReference type="Pfam" id="PF01757">
    <property type="entry name" value="Acyl_transf_3"/>
    <property type="match status" value="1"/>
</dbReference>
<reference evidence="4" key="1">
    <citation type="submission" date="2019-08" db="EMBL/GenBank/DDBJ databases">
        <title>Complete Genome Sequence of the Polysaccharide-Degrading Rumen Bacterium Pseudobutyrivibrio xylanivorans MA3014.</title>
        <authorList>
            <person name="Palevich N."/>
            <person name="Maclean P.H."/>
            <person name="Kelly W.J."/>
            <person name="Leahy S.C."/>
            <person name="Rakonjac J."/>
            <person name="Attwood G.T."/>
        </authorList>
    </citation>
    <scope>NUCLEOTIDE SEQUENCE [LARGE SCALE GENOMIC DNA]</scope>
    <source>
        <strain evidence="4">MA3014</strain>
    </source>
</reference>
<dbReference type="InterPro" id="IPR050879">
    <property type="entry name" value="Acyltransferase_3"/>
</dbReference>
<keyword evidence="1" id="KW-0812">Transmembrane</keyword>
<keyword evidence="3" id="KW-0012">Acyltransferase</keyword>
<feature type="transmembrane region" description="Helical" evidence="1">
    <location>
        <begin position="50"/>
        <end position="70"/>
    </location>
</feature>
<dbReference type="OrthoDB" id="2027403at2"/>
<feature type="transmembrane region" description="Helical" evidence="1">
    <location>
        <begin position="238"/>
        <end position="257"/>
    </location>
</feature>
<keyword evidence="1" id="KW-1133">Transmembrane helix</keyword>
<feature type="transmembrane region" description="Helical" evidence="1">
    <location>
        <begin position="295"/>
        <end position="314"/>
    </location>
</feature>
<name>A0A5P6VR93_PSEXY</name>
<feature type="transmembrane region" description="Helical" evidence="1">
    <location>
        <begin position="91"/>
        <end position="113"/>
    </location>
</feature>
<dbReference type="Proteomes" id="UP000327030">
    <property type="component" value="Chromosome 1"/>
</dbReference>
<gene>
    <name evidence="3" type="ORF">FXF36_08420</name>
</gene>
<feature type="domain" description="Acyltransferase 3" evidence="2">
    <location>
        <begin position="9"/>
        <end position="344"/>
    </location>
</feature>
<dbReference type="GO" id="GO:0016020">
    <property type="term" value="C:membrane"/>
    <property type="evidence" value="ECO:0007669"/>
    <property type="project" value="TreeGrafter"/>
</dbReference>